<proteinExistence type="predicted"/>
<accession>A0A849K7X7</accession>
<keyword evidence="3" id="KW-1185">Reference proteome</keyword>
<dbReference type="Proteomes" id="UP000552954">
    <property type="component" value="Unassembled WGS sequence"/>
</dbReference>
<evidence type="ECO:0000313" key="3">
    <source>
        <dbReference type="Proteomes" id="UP000552954"/>
    </source>
</evidence>
<organism evidence="2 3">
    <name type="scientific">Ramlibacter montanisoli</name>
    <dbReference type="NCBI Taxonomy" id="2732512"/>
    <lineage>
        <taxon>Bacteria</taxon>
        <taxon>Pseudomonadati</taxon>
        <taxon>Pseudomonadota</taxon>
        <taxon>Betaproteobacteria</taxon>
        <taxon>Burkholderiales</taxon>
        <taxon>Comamonadaceae</taxon>
        <taxon>Ramlibacter</taxon>
    </lineage>
</organism>
<comment type="caution">
    <text evidence="2">The sequence shown here is derived from an EMBL/GenBank/DDBJ whole genome shotgun (WGS) entry which is preliminary data.</text>
</comment>
<name>A0A849K7X7_9BURK</name>
<dbReference type="RefSeq" id="WP_171559087.1">
    <property type="nucleotide sequence ID" value="NZ_JABFCS010000001.1"/>
</dbReference>
<feature type="region of interest" description="Disordered" evidence="1">
    <location>
        <begin position="212"/>
        <end position="235"/>
    </location>
</feature>
<dbReference type="AlphaFoldDB" id="A0A849K7X7"/>
<reference evidence="2 3" key="2">
    <citation type="submission" date="2020-06" db="EMBL/GenBank/DDBJ databases">
        <title>Ramlibacter rhizophilus sp. nov., isolated from rhizosphere soil of national flower Mugunghwa from South Korea.</title>
        <authorList>
            <person name="Zheng-Fei Y."/>
            <person name="Huan T."/>
        </authorList>
    </citation>
    <scope>NUCLEOTIDE SEQUENCE [LARGE SCALE GENOMIC DNA]</scope>
    <source>
        <strain evidence="2 3">B156</strain>
    </source>
</reference>
<evidence type="ECO:0000313" key="2">
    <source>
        <dbReference type="EMBL" id="NNU43610.1"/>
    </source>
</evidence>
<gene>
    <name evidence="2" type="ORF">HK415_11280</name>
</gene>
<sequence length="311" mass="32847">MNSWRTTGLVLTAIVAAGSMLLAAYVGAFGPAPRSAQPVLHGATSAPLAAVPVAAQPAAVAAASTCPAQPILQARGEGDGQFLLQAALSARTPTEAAAFVAVAREAASQGRMRDAEVAWIAACHVAERSSGAQSAPVADMKSHMGQHYVTLAAQERTEAARDGLLQRASTLFSESAQAFASALGRNASRTRMAERRLASVREPATLRAALRQQAGDPTATMGAARSGSADIPGRPAMAGNAHVLIRSDPELSQMESDLQRLRSQASRVARDPRGMRARDAWAQAQRDSQCQDRGCLVRWYAQRRQQLLNEF</sequence>
<evidence type="ECO:0000256" key="1">
    <source>
        <dbReference type="SAM" id="MobiDB-lite"/>
    </source>
</evidence>
<dbReference type="EMBL" id="JABFCS010000001">
    <property type="protein sequence ID" value="NNU43610.1"/>
    <property type="molecule type" value="Genomic_DNA"/>
</dbReference>
<protein>
    <submittedName>
        <fullName evidence="2">Uncharacterized protein</fullName>
    </submittedName>
</protein>
<reference evidence="2 3" key="1">
    <citation type="submission" date="2020-05" db="EMBL/GenBank/DDBJ databases">
        <authorList>
            <person name="Khan S.A."/>
            <person name="Jeon C.O."/>
            <person name="Chun B.H."/>
        </authorList>
    </citation>
    <scope>NUCLEOTIDE SEQUENCE [LARGE SCALE GENOMIC DNA]</scope>
    <source>
        <strain evidence="2 3">B156</strain>
    </source>
</reference>